<evidence type="ECO:0000313" key="16">
    <source>
        <dbReference type="EMBL" id="KJR81479.1"/>
    </source>
</evidence>
<dbReference type="InterPro" id="IPR037039">
    <property type="entry name" value="CM_AroQ_sf_eucaryotic"/>
</dbReference>
<dbReference type="GeneID" id="27663276"/>
<keyword evidence="11" id="KW-0413">Isomerase</keyword>
<evidence type="ECO:0000256" key="11">
    <source>
        <dbReference type="ARBA" id="ARBA00023235"/>
    </source>
</evidence>
<comment type="caution">
    <text evidence="16">The sequence shown here is derived from an EMBL/GenBank/DDBJ whole genome shotgun (WGS) entry which is preliminary data.</text>
</comment>
<dbReference type="InterPro" id="IPR036263">
    <property type="entry name" value="Chorismate_II_sf"/>
</dbReference>
<dbReference type="Gene3D" id="1.10.590.10">
    <property type="entry name" value="Chorismate mutase, AroQ class superfamily, eukaryotic"/>
    <property type="match status" value="1"/>
</dbReference>
<evidence type="ECO:0000256" key="8">
    <source>
        <dbReference type="ARBA" id="ARBA00022605"/>
    </source>
</evidence>
<feature type="transmembrane region" description="Helical" evidence="14">
    <location>
        <begin position="500"/>
        <end position="521"/>
    </location>
</feature>
<accession>A0A0F2LXC3</accession>
<evidence type="ECO:0000256" key="3">
    <source>
        <dbReference type="ARBA" id="ARBA00011738"/>
    </source>
</evidence>
<dbReference type="InterPro" id="IPR002701">
    <property type="entry name" value="CM_II_prokaryot"/>
</dbReference>
<evidence type="ECO:0000256" key="2">
    <source>
        <dbReference type="ARBA" id="ARBA00004817"/>
    </source>
</evidence>
<dbReference type="KEGG" id="ssck:SPSK_01068"/>
<evidence type="ECO:0000256" key="13">
    <source>
        <dbReference type="SAM" id="MobiDB-lite"/>
    </source>
</evidence>
<dbReference type="AlphaFoldDB" id="A0A0F2LXC3"/>
<evidence type="ECO:0000256" key="6">
    <source>
        <dbReference type="ARBA" id="ARBA00022490"/>
    </source>
</evidence>
<evidence type="ECO:0000256" key="4">
    <source>
        <dbReference type="ARBA" id="ARBA00012404"/>
    </source>
</evidence>
<dbReference type="EMBL" id="AXCR01000011">
    <property type="protein sequence ID" value="KJR81479.1"/>
    <property type="molecule type" value="Genomic_DNA"/>
</dbReference>
<dbReference type="GO" id="GO:0046417">
    <property type="term" value="P:chorismate metabolic process"/>
    <property type="evidence" value="ECO:0007669"/>
    <property type="project" value="InterPro"/>
</dbReference>
<dbReference type="GO" id="GO:0009094">
    <property type="term" value="P:L-phenylalanine biosynthetic process"/>
    <property type="evidence" value="ECO:0007669"/>
    <property type="project" value="UniProtKB-KW"/>
</dbReference>
<dbReference type="Pfam" id="PF01817">
    <property type="entry name" value="CM_2"/>
    <property type="match status" value="1"/>
</dbReference>
<dbReference type="GO" id="GO:0004106">
    <property type="term" value="F:chorismate mutase activity"/>
    <property type="evidence" value="ECO:0007669"/>
    <property type="project" value="UniProtKB-EC"/>
</dbReference>
<dbReference type="PANTHER" id="PTHR21145">
    <property type="entry name" value="CHORISMATE MUTASE"/>
    <property type="match status" value="1"/>
</dbReference>
<evidence type="ECO:0000256" key="10">
    <source>
        <dbReference type="ARBA" id="ARBA00023222"/>
    </source>
</evidence>
<comment type="subcellular location">
    <subcellularLocation>
        <location evidence="1">Cytoplasm</location>
    </subcellularLocation>
</comment>
<dbReference type="EC" id="5.4.99.5" evidence="4"/>
<keyword evidence="14" id="KW-1133">Transmembrane helix</keyword>
<dbReference type="PROSITE" id="PS51169">
    <property type="entry name" value="CHORISMATE_MUT_3"/>
    <property type="match status" value="1"/>
</dbReference>
<dbReference type="RefSeq" id="XP_016584155.1">
    <property type="nucleotide sequence ID" value="XM_016727999.1"/>
</dbReference>
<feature type="compositionally biased region" description="Basic and acidic residues" evidence="13">
    <location>
        <begin position="111"/>
        <end position="125"/>
    </location>
</feature>
<dbReference type="Proteomes" id="UP000033710">
    <property type="component" value="Unassembled WGS sequence"/>
</dbReference>
<dbReference type="PANTHER" id="PTHR21145:SF12">
    <property type="entry name" value="CHORISMATE MUTASE"/>
    <property type="match status" value="1"/>
</dbReference>
<evidence type="ECO:0000256" key="12">
    <source>
        <dbReference type="ARBA" id="ARBA00023979"/>
    </source>
</evidence>
<comment type="pathway">
    <text evidence="2">Metabolic intermediate biosynthesis; prephenate biosynthesis; prephenate from chorismate: step 1/1.</text>
</comment>
<evidence type="ECO:0000256" key="9">
    <source>
        <dbReference type="ARBA" id="ARBA00023141"/>
    </source>
</evidence>
<reference evidence="16 17" key="1">
    <citation type="journal article" date="2014" name="BMC Genomics">
        <title>Comparative genomics of the major fungal agents of human and animal Sporotrichosis: Sporothrix schenckii and Sporothrix brasiliensis.</title>
        <authorList>
            <person name="Teixeira M.M."/>
            <person name="de Almeida L.G."/>
            <person name="Kubitschek-Barreira P."/>
            <person name="Alves F.L."/>
            <person name="Kioshima E.S."/>
            <person name="Abadio A.K."/>
            <person name="Fernandes L."/>
            <person name="Derengowski L.S."/>
            <person name="Ferreira K.S."/>
            <person name="Souza R.C."/>
            <person name="Ruiz J.C."/>
            <person name="de Andrade N.C."/>
            <person name="Paes H.C."/>
            <person name="Nicola A.M."/>
            <person name="Albuquerque P."/>
            <person name="Gerber A.L."/>
            <person name="Martins V.P."/>
            <person name="Peconick L.D."/>
            <person name="Neto A.V."/>
            <person name="Chaucanez C.B."/>
            <person name="Silva P.A."/>
            <person name="Cunha O.L."/>
            <person name="de Oliveira F.F."/>
            <person name="dos Santos T.C."/>
            <person name="Barros A.L."/>
            <person name="Soares M.A."/>
            <person name="de Oliveira L.M."/>
            <person name="Marini M.M."/>
            <person name="Villalobos-Duno H."/>
            <person name="Cunha M.M."/>
            <person name="de Hoog S."/>
            <person name="da Silveira J.F."/>
            <person name="Henrissat B."/>
            <person name="Nino-Vega G.A."/>
            <person name="Cisalpino P.S."/>
            <person name="Mora-Montes H.M."/>
            <person name="Almeida S.R."/>
            <person name="Stajich J.E."/>
            <person name="Lopes-Bezerra L.M."/>
            <person name="Vasconcelos A.T."/>
            <person name="Felipe M.S."/>
        </authorList>
    </citation>
    <scope>NUCLEOTIDE SEQUENCE [LARGE SCALE GENOMIC DNA]</scope>
    <source>
        <strain evidence="16 17">1099-18</strain>
    </source>
</reference>
<name>A0A0F2LXC3_SPOSC</name>
<evidence type="ECO:0000313" key="17">
    <source>
        <dbReference type="Proteomes" id="UP000033710"/>
    </source>
</evidence>
<keyword evidence="10" id="KW-0584">Phenylalanine biosynthesis</keyword>
<evidence type="ECO:0000256" key="14">
    <source>
        <dbReference type="SAM" id="Phobius"/>
    </source>
</evidence>
<reference evidence="16 17" key="2">
    <citation type="journal article" date="2015" name="Eukaryot. Cell">
        <title>Asexual propagation of a virulent clone complex in a human and feline outbreak of sporotrichosis.</title>
        <authorList>
            <person name="Teixeira Mde M."/>
            <person name="Rodrigues A.M."/>
            <person name="Tsui C.K."/>
            <person name="de Almeida L.G."/>
            <person name="Van Diepeningen A.D."/>
            <person name="van den Ende B.G."/>
            <person name="Fernandes G.F."/>
            <person name="Kano R."/>
            <person name="Hamelin R.C."/>
            <person name="Lopes-Bezerra L.M."/>
            <person name="Vasconcelos A.T."/>
            <person name="de Hoog S."/>
            <person name="de Camargo Z.P."/>
            <person name="Felipe M.S."/>
        </authorList>
    </citation>
    <scope>NUCLEOTIDE SEQUENCE [LARGE SCALE GENOMIC DNA]</scope>
    <source>
        <strain evidence="16 17">1099-18</strain>
    </source>
</reference>
<evidence type="ECO:0000259" key="15">
    <source>
        <dbReference type="Pfam" id="PF01817"/>
    </source>
</evidence>
<dbReference type="UniPathway" id="UPA00120">
    <property type="reaction ID" value="UER00203"/>
</dbReference>
<organism evidence="16 17">
    <name type="scientific">Sporothrix schenckii 1099-18</name>
    <dbReference type="NCBI Taxonomy" id="1397361"/>
    <lineage>
        <taxon>Eukaryota</taxon>
        <taxon>Fungi</taxon>
        <taxon>Dikarya</taxon>
        <taxon>Ascomycota</taxon>
        <taxon>Pezizomycotina</taxon>
        <taxon>Sordariomycetes</taxon>
        <taxon>Sordariomycetidae</taxon>
        <taxon>Ophiostomatales</taxon>
        <taxon>Ophiostomataceae</taxon>
        <taxon>Sporothrix</taxon>
    </lineage>
</organism>
<feature type="domain" description="Chorismate mutase" evidence="15">
    <location>
        <begin position="360"/>
        <end position="471"/>
    </location>
</feature>
<evidence type="ECO:0000256" key="7">
    <source>
        <dbReference type="ARBA" id="ARBA00022498"/>
    </source>
</evidence>
<comment type="subunit">
    <text evidence="3">Homodimer.</text>
</comment>
<keyword evidence="7" id="KW-0827">Tyrosine biosynthesis</keyword>
<dbReference type="OrthoDB" id="191918at2759"/>
<sequence length="525" mass="58241">MLLSALANRAAVESIVVGRVAQGQWLAGTGQLTGRFVASSSSDVFRQVAKVLCEMKGTEKSGYRFRPDWGCGQARESIENEKLCSTATRGSEEKGRLGKGTRRMSKSTQFDVERGNRGGKEGGREDSPLGLLSAWLLPVLAPFDLLSGLDKAEQERGRAAAASRQKPADWRQCGKRGGAFFQCVSYTTSRVSSTRIDAAMDSSIDFSDPSHALDLGRIREQLIRLEDTITFHLIERAQFPLNKSIYEPGAVQIRDTSLSWPVGLLCGKRHRQYSFMDWYLSQQEALQSRIRRFESPDENPFFPEAVQKPILKPLNYPHVLHPNDVVVNDRIKTYYVETLLPAVCADFGHGDRGETQENYGSSATCDIAVLQALSRRIHFGKFVAESKFRSERAKFTALIEAEDREGLGEAIVNKKVEQTILQRMRRKVETFGQEVSADGPATAAPSANKLNAEAVVALYEEFVIPLTKDVEVEYLMQRLLPPTPTPWYASLRKSSAPETLLWAVTVGGAAATAAAAALWWIPRKH</sequence>
<dbReference type="VEuPathDB" id="FungiDB:SPSK_01068"/>
<keyword evidence="14" id="KW-0812">Transmembrane</keyword>
<protein>
    <recommendedName>
        <fullName evidence="5">Chorismate mutase</fullName>
        <ecNumber evidence="4">5.4.99.5</ecNumber>
    </recommendedName>
</protein>
<dbReference type="GO" id="GO:0005737">
    <property type="term" value="C:cytoplasm"/>
    <property type="evidence" value="ECO:0007669"/>
    <property type="project" value="UniProtKB-SubCell"/>
</dbReference>
<keyword evidence="6" id="KW-0963">Cytoplasm</keyword>
<dbReference type="SUPFAM" id="SSF48600">
    <property type="entry name" value="Chorismate mutase II"/>
    <property type="match status" value="1"/>
</dbReference>
<dbReference type="InterPro" id="IPR008238">
    <property type="entry name" value="Chorismate_mutase_AroQ_euk"/>
</dbReference>
<dbReference type="GO" id="GO:0006571">
    <property type="term" value="P:tyrosine biosynthetic process"/>
    <property type="evidence" value="ECO:0007669"/>
    <property type="project" value="UniProtKB-KW"/>
</dbReference>
<keyword evidence="8" id="KW-0028">Amino-acid biosynthesis</keyword>
<dbReference type="FunFam" id="1.10.590.10:FF:000002">
    <property type="entry name" value="Chorismate mutase"/>
    <property type="match status" value="1"/>
</dbReference>
<feature type="region of interest" description="Disordered" evidence="13">
    <location>
        <begin position="85"/>
        <end position="125"/>
    </location>
</feature>
<keyword evidence="9" id="KW-0057">Aromatic amino acid biosynthesis</keyword>
<proteinExistence type="predicted"/>
<evidence type="ECO:0000256" key="5">
    <source>
        <dbReference type="ARBA" id="ARBA00020296"/>
    </source>
</evidence>
<evidence type="ECO:0000256" key="1">
    <source>
        <dbReference type="ARBA" id="ARBA00004496"/>
    </source>
</evidence>
<gene>
    <name evidence="16" type="ORF">SPSK_01068</name>
</gene>
<comment type="catalytic activity">
    <reaction evidence="12">
        <text>chorismate = prephenate</text>
        <dbReference type="Rhea" id="RHEA:13897"/>
        <dbReference type="ChEBI" id="CHEBI:29748"/>
        <dbReference type="ChEBI" id="CHEBI:29934"/>
        <dbReference type="EC" id="5.4.99.5"/>
    </reaction>
    <physiologicalReaction direction="left-to-right" evidence="12">
        <dbReference type="Rhea" id="RHEA:13898"/>
    </physiologicalReaction>
</comment>
<keyword evidence="14" id="KW-0472">Membrane</keyword>
<dbReference type="NCBIfam" id="TIGR01802">
    <property type="entry name" value="CM_pl-yst"/>
    <property type="match status" value="1"/>
</dbReference>